<dbReference type="AlphaFoldDB" id="A0A2H1VR21"/>
<reference evidence="1" key="1">
    <citation type="submission" date="2016-07" db="EMBL/GenBank/DDBJ databases">
        <authorList>
            <person name="Bretaudeau A."/>
        </authorList>
    </citation>
    <scope>NUCLEOTIDE SEQUENCE</scope>
    <source>
        <strain evidence="1">Rice</strain>
        <tissue evidence="1">Whole body</tissue>
    </source>
</reference>
<proteinExistence type="predicted"/>
<sequence length="237" mass="26737">MDRSYANAGNATVTPLMLRVFMGGADRLSSGGPSARLPPIPYLRGLAIISSFDSYRYRARFLYEKMRAMDACHGYVLWMTSRSLSPIQNRDAHLPSTALENSGLQELQRSVTLVHVVGRVTTEYICDFGLSINETKRSFFQSQESAGNAVLRKVFLMKQIQRGDVITGYFLFNIMRDILRGARDITNHTLSIFQHAAILQSRCQFIDVYDDSLPLATNPLTARTAKRRCGQRWSTLT</sequence>
<evidence type="ECO:0000313" key="1">
    <source>
        <dbReference type="EMBL" id="SOQ43293.1"/>
    </source>
</evidence>
<name>A0A2H1VR21_SPOFR</name>
<accession>A0A2H1VR21</accession>
<dbReference type="EMBL" id="ODYU01003928">
    <property type="protein sequence ID" value="SOQ43293.1"/>
    <property type="molecule type" value="Genomic_DNA"/>
</dbReference>
<gene>
    <name evidence="1" type="ORF">SFRICE_014744</name>
</gene>
<protein>
    <submittedName>
        <fullName evidence="1">SFRICE_014744</fullName>
    </submittedName>
</protein>
<organism evidence="1">
    <name type="scientific">Spodoptera frugiperda</name>
    <name type="common">Fall armyworm</name>
    <dbReference type="NCBI Taxonomy" id="7108"/>
    <lineage>
        <taxon>Eukaryota</taxon>
        <taxon>Metazoa</taxon>
        <taxon>Ecdysozoa</taxon>
        <taxon>Arthropoda</taxon>
        <taxon>Hexapoda</taxon>
        <taxon>Insecta</taxon>
        <taxon>Pterygota</taxon>
        <taxon>Neoptera</taxon>
        <taxon>Endopterygota</taxon>
        <taxon>Lepidoptera</taxon>
        <taxon>Glossata</taxon>
        <taxon>Ditrysia</taxon>
        <taxon>Noctuoidea</taxon>
        <taxon>Noctuidae</taxon>
        <taxon>Amphipyrinae</taxon>
        <taxon>Spodoptera</taxon>
    </lineage>
</organism>